<dbReference type="GO" id="GO:0008615">
    <property type="term" value="P:pyridoxine biosynthetic process"/>
    <property type="evidence" value="ECO:0007669"/>
    <property type="project" value="UniProtKB-UniRule"/>
</dbReference>
<feature type="binding site" evidence="10">
    <location>
        <begin position="7"/>
        <end position="10"/>
    </location>
    <ligand>
        <name>substrate</name>
    </ligand>
</feature>
<dbReference type="PANTHER" id="PTHR10851">
    <property type="entry name" value="PYRIDOXINE-5-PHOSPHATE OXIDASE"/>
    <property type="match status" value="1"/>
</dbReference>
<comment type="catalytic activity">
    <reaction evidence="9">
        <text>pyridoxamine 5'-phosphate + O2 + H2O = pyridoxal 5'-phosphate + H2O2 + NH4(+)</text>
        <dbReference type="Rhea" id="RHEA:15817"/>
        <dbReference type="ChEBI" id="CHEBI:15377"/>
        <dbReference type="ChEBI" id="CHEBI:15379"/>
        <dbReference type="ChEBI" id="CHEBI:16240"/>
        <dbReference type="ChEBI" id="CHEBI:28938"/>
        <dbReference type="ChEBI" id="CHEBI:58451"/>
        <dbReference type="ChEBI" id="CHEBI:597326"/>
        <dbReference type="EC" id="1.4.3.5"/>
    </reaction>
</comment>
<dbReference type="InterPro" id="IPR019740">
    <property type="entry name" value="Pyridox_Oxase_CS"/>
</dbReference>
<dbReference type="eggNOG" id="COG0259">
    <property type="taxonomic scope" value="Bacteria"/>
</dbReference>
<protein>
    <recommendedName>
        <fullName evidence="9">Pyridoxine/pyridoxamine 5'-phosphate oxidase</fullName>
        <ecNumber evidence="9">1.4.3.5</ecNumber>
    </recommendedName>
    <alternativeName>
        <fullName evidence="9">PNP/PMP oxidase</fullName>
        <shortName evidence="9">PNPOx</shortName>
    </alternativeName>
    <alternativeName>
        <fullName evidence="9">Pyridoxal 5'-phosphate synthase</fullName>
    </alternativeName>
</protein>
<feature type="binding site" evidence="9 10">
    <location>
        <position position="130"/>
    </location>
    <ligand>
        <name>substrate</name>
    </ligand>
</feature>
<feature type="binding site" evidence="9 10">
    <location>
        <position position="122"/>
    </location>
    <ligand>
        <name>substrate</name>
    </ligand>
</feature>
<feature type="binding site" evidence="9 10">
    <location>
        <begin position="190"/>
        <end position="192"/>
    </location>
    <ligand>
        <name>substrate</name>
    </ligand>
</feature>
<keyword evidence="7 9" id="KW-0560">Oxidoreductase</keyword>
<dbReference type="UniPathway" id="UPA01068">
    <property type="reaction ID" value="UER00304"/>
</dbReference>
<dbReference type="NCBIfam" id="NF004231">
    <property type="entry name" value="PRK05679.1"/>
    <property type="match status" value="1"/>
</dbReference>
<feature type="binding site" evidence="9 10">
    <location>
        <position position="126"/>
    </location>
    <ligand>
        <name>substrate</name>
    </ligand>
</feature>
<evidence type="ECO:0000256" key="8">
    <source>
        <dbReference type="ARBA" id="ARBA00023096"/>
    </source>
</evidence>
<evidence type="ECO:0000259" key="13">
    <source>
        <dbReference type="Pfam" id="PF10590"/>
    </source>
</evidence>
<dbReference type="OrthoDB" id="9780392at2"/>
<feature type="domain" description="Pyridoxamine 5'-phosphate oxidase N-terminal" evidence="12">
    <location>
        <begin position="33"/>
        <end position="159"/>
    </location>
</feature>
<feature type="binding site" evidence="9 11">
    <location>
        <position position="184"/>
    </location>
    <ligand>
        <name>FMN</name>
        <dbReference type="ChEBI" id="CHEBI:58210"/>
    </ligand>
</feature>
<comment type="cofactor">
    <cofactor evidence="9 11">
        <name>FMN</name>
        <dbReference type="ChEBI" id="CHEBI:58210"/>
    </cofactor>
    <text evidence="9 11">Binds 1 FMN per subunit.</text>
</comment>
<dbReference type="HAMAP" id="MF_01629">
    <property type="entry name" value="PdxH"/>
    <property type="match status" value="1"/>
</dbReference>
<feature type="binding site" evidence="9 11">
    <location>
        <position position="81"/>
    </location>
    <ligand>
        <name>FMN</name>
        <dbReference type="ChEBI" id="CHEBI:58210"/>
    </ligand>
</feature>
<comment type="pathway">
    <text evidence="1 9">Cofactor metabolism; pyridoxal 5'-phosphate salvage; pyridoxal 5'-phosphate from pyridoxamine 5'-phosphate: step 1/1.</text>
</comment>
<dbReference type="SUPFAM" id="SSF50475">
    <property type="entry name" value="FMN-binding split barrel"/>
    <property type="match status" value="1"/>
</dbReference>
<name>A3IUZ8_9CHRO</name>
<keyword evidence="6 9" id="KW-0288">FMN</keyword>
<dbReference type="InterPro" id="IPR012349">
    <property type="entry name" value="Split_barrel_FMN-bd"/>
</dbReference>
<feature type="binding site" evidence="9 11">
    <location>
        <begin position="60"/>
        <end position="65"/>
    </location>
    <ligand>
        <name>FMN</name>
        <dbReference type="ChEBI" id="CHEBI:58210"/>
    </ligand>
</feature>
<dbReference type="Proteomes" id="UP000003781">
    <property type="component" value="Unassembled WGS sequence"/>
</dbReference>
<feature type="binding site" evidence="9 11">
    <location>
        <position position="194"/>
    </location>
    <ligand>
        <name>FMN</name>
        <dbReference type="ChEBI" id="CHEBI:58210"/>
    </ligand>
</feature>
<feature type="binding site" evidence="9 11">
    <location>
        <begin position="139"/>
        <end position="140"/>
    </location>
    <ligand>
        <name>FMN</name>
        <dbReference type="ChEBI" id="CHEBI:58210"/>
    </ligand>
</feature>
<dbReference type="RefSeq" id="WP_008277204.1">
    <property type="nucleotide sequence ID" value="NZ_AAXW01000039.1"/>
</dbReference>
<feature type="binding site" evidence="9 11">
    <location>
        <position position="82"/>
    </location>
    <ligand>
        <name>FMN</name>
        <dbReference type="ChEBI" id="CHEBI:58210"/>
    </ligand>
</feature>
<dbReference type="NCBIfam" id="TIGR00558">
    <property type="entry name" value="pdxH"/>
    <property type="match status" value="1"/>
</dbReference>
<evidence type="ECO:0000256" key="3">
    <source>
        <dbReference type="ARBA" id="ARBA00007301"/>
    </source>
</evidence>
<dbReference type="Gene3D" id="2.30.110.10">
    <property type="entry name" value="Electron Transport, Fmn-binding Protein, Chain A"/>
    <property type="match status" value="1"/>
</dbReference>
<dbReference type="AlphaFoldDB" id="A3IUZ8"/>
<organism evidence="14 15">
    <name type="scientific">Crocosphaera chwakensis CCY0110</name>
    <dbReference type="NCBI Taxonomy" id="391612"/>
    <lineage>
        <taxon>Bacteria</taxon>
        <taxon>Bacillati</taxon>
        <taxon>Cyanobacteriota</taxon>
        <taxon>Cyanophyceae</taxon>
        <taxon>Oscillatoriophycideae</taxon>
        <taxon>Chroococcales</taxon>
        <taxon>Aphanothecaceae</taxon>
        <taxon>Crocosphaera</taxon>
        <taxon>Crocosphaera chwakensis</taxon>
    </lineage>
</organism>
<comment type="caution">
    <text evidence="14">The sequence shown here is derived from an EMBL/GenBank/DDBJ whole genome shotgun (WGS) entry which is preliminary data.</text>
</comment>
<accession>A3IUZ8</accession>
<evidence type="ECO:0000256" key="1">
    <source>
        <dbReference type="ARBA" id="ARBA00004738"/>
    </source>
</evidence>
<evidence type="ECO:0000256" key="9">
    <source>
        <dbReference type="HAMAP-Rule" id="MF_01629"/>
    </source>
</evidence>
<evidence type="ECO:0000256" key="6">
    <source>
        <dbReference type="ARBA" id="ARBA00022643"/>
    </source>
</evidence>
<dbReference type="EC" id="1.4.3.5" evidence="9"/>
<evidence type="ECO:0000259" key="12">
    <source>
        <dbReference type="Pfam" id="PF01243"/>
    </source>
</evidence>
<evidence type="ECO:0000256" key="7">
    <source>
        <dbReference type="ARBA" id="ARBA00023002"/>
    </source>
</evidence>
<dbReference type="Pfam" id="PF01243">
    <property type="entry name" value="PNPOx_N"/>
    <property type="match status" value="1"/>
</dbReference>
<feature type="binding site" evidence="9 11">
    <location>
        <begin position="75"/>
        <end position="76"/>
    </location>
    <ligand>
        <name>FMN</name>
        <dbReference type="ChEBI" id="CHEBI:58210"/>
    </ligand>
</feature>
<comment type="pathway">
    <text evidence="2 9">Cofactor metabolism; pyridoxal 5'-phosphate salvage; pyridoxal 5'-phosphate from pyridoxine 5'-phosphate: step 1/1.</text>
</comment>
<reference evidence="14 15" key="1">
    <citation type="submission" date="2007-03" db="EMBL/GenBank/DDBJ databases">
        <authorList>
            <person name="Stal L."/>
            <person name="Ferriera S."/>
            <person name="Johnson J."/>
            <person name="Kravitz S."/>
            <person name="Beeson K."/>
            <person name="Sutton G."/>
            <person name="Rogers Y.-H."/>
            <person name="Friedman R."/>
            <person name="Frazier M."/>
            <person name="Venter J.C."/>
        </authorList>
    </citation>
    <scope>NUCLEOTIDE SEQUENCE [LARGE SCALE GENOMIC DNA]</scope>
    <source>
        <strain evidence="14 15">CCY0110</strain>
    </source>
</reference>
<dbReference type="InterPro" id="IPR011576">
    <property type="entry name" value="Pyridox_Oxase_N"/>
</dbReference>
<dbReference type="PIRSF" id="PIRSF000190">
    <property type="entry name" value="Pyd_amn-ph_oxd"/>
    <property type="match status" value="1"/>
</dbReference>
<proteinExistence type="inferred from homology"/>
<comment type="catalytic activity">
    <reaction evidence="9">
        <text>pyridoxine 5'-phosphate + O2 = pyridoxal 5'-phosphate + H2O2</text>
        <dbReference type="Rhea" id="RHEA:15149"/>
        <dbReference type="ChEBI" id="CHEBI:15379"/>
        <dbReference type="ChEBI" id="CHEBI:16240"/>
        <dbReference type="ChEBI" id="CHEBI:58589"/>
        <dbReference type="ChEBI" id="CHEBI:597326"/>
        <dbReference type="EC" id="1.4.3.5"/>
    </reaction>
</comment>
<sequence>MDLTALREEYTRNGLTRDDLETNPFKQFEKWFQQATEAELSEPNAMSLATASAKGEPSIRTVLLKYFDEKGFVFFTNYESRKAQEIEKNPYVALLFLWLPLERQVKIQGTATKVSTAESFSYFTSRPRGSQLGAWCSAQSSVISSRKLLEMKFEELKYKFQHGEIPLPSFWGGYRVKPARLEFWQGRPNRLHDRFSYTLTDEESWEIHRLAP</sequence>
<feature type="domain" description="Pyridoxine 5'-phosphate oxidase dimerisation C-terminal" evidence="13">
    <location>
        <begin position="171"/>
        <end position="212"/>
    </location>
</feature>
<feature type="binding site" evidence="9 10">
    <location>
        <position position="65"/>
    </location>
    <ligand>
        <name>substrate</name>
    </ligand>
</feature>
<dbReference type="FunFam" id="2.30.110.10:FF:000005">
    <property type="entry name" value="NAD(P)H-hydrate epimerase"/>
    <property type="match status" value="1"/>
</dbReference>
<dbReference type="EMBL" id="AAXW01000039">
    <property type="protein sequence ID" value="EAZ89652.1"/>
    <property type="molecule type" value="Genomic_DNA"/>
</dbReference>
<dbReference type="GO" id="GO:0010181">
    <property type="term" value="F:FMN binding"/>
    <property type="evidence" value="ECO:0007669"/>
    <property type="project" value="UniProtKB-UniRule"/>
</dbReference>
<evidence type="ECO:0000313" key="15">
    <source>
        <dbReference type="Proteomes" id="UP000003781"/>
    </source>
</evidence>
<dbReference type="PANTHER" id="PTHR10851:SF0">
    <property type="entry name" value="PYRIDOXINE-5'-PHOSPHATE OXIDASE"/>
    <property type="match status" value="1"/>
</dbReference>
<keyword evidence="15" id="KW-1185">Reference proteome</keyword>
<evidence type="ECO:0000256" key="10">
    <source>
        <dbReference type="PIRSR" id="PIRSR000190-1"/>
    </source>
</evidence>
<dbReference type="Pfam" id="PF10590">
    <property type="entry name" value="PNP_phzG_C"/>
    <property type="match status" value="1"/>
</dbReference>
<keyword evidence="5 9" id="KW-0285">Flavoprotein</keyword>
<comment type="similarity">
    <text evidence="3 9">Belongs to the pyridoxamine 5'-phosphate oxidase family.</text>
</comment>
<dbReference type="InterPro" id="IPR000659">
    <property type="entry name" value="Pyridox_Oxase"/>
</dbReference>
<feature type="binding site" evidence="9 11">
    <location>
        <position position="104"/>
    </location>
    <ligand>
        <name>FMN</name>
        <dbReference type="ChEBI" id="CHEBI:58210"/>
    </ligand>
</feature>
<gene>
    <name evidence="9" type="primary">pdxH</name>
    <name evidence="14" type="ORF">CY0110_11077</name>
</gene>
<evidence type="ECO:0000256" key="4">
    <source>
        <dbReference type="ARBA" id="ARBA00011738"/>
    </source>
</evidence>
<dbReference type="InterPro" id="IPR019576">
    <property type="entry name" value="Pyridoxamine_oxidase_dimer_C"/>
</dbReference>
<evidence type="ECO:0000256" key="11">
    <source>
        <dbReference type="PIRSR" id="PIRSR000190-2"/>
    </source>
</evidence>
<dbReference type="GO" id="GO:0004733">
    <property type="term" value="F:pyridoxamine phosphate oxidase activity"/>
    <property type="evidence" value="ECO:0007669"/>
    <property type="project" value="UniProtKB-UniRule"/>
</dbReference>
<dbReference type="PROSITE" id="PS01064">
    <property type="entry name" value="PYRIDOX_OXIDASE"/>
    <property type="match status" value="1"/>
</dbReference>
<comment type="function">
    <text evidence="9">Catalyzes the oxidation of either pyridoxine 5'-phosphate (PNP) or pyridoxamine 5'-phosphate (PMP) into pyridoxal 5'-phosphate (PLP).</text>
</comment>
<keyword evidence="8 9" id="KW-0664">Pyridoxine biosynthesis</keyword>
<comment type="subunit">
    <text evidence="4 9">Homodimer.</text>
</comment>
<evidence type="ECO:0000256" key="5">
    <source>
        <dbReference type="ARBA" id="ARBA00022630"/>
    </source>
</evidence>
<evidence type="ECO:0000313" key="14">
    <source>
        <dbReference type="EMBL" id="EAZ89652.1"/>
    </source>
</evidence>
<evidence type="ECO:0000256" key="2">
    <source>
        <dbReference type="ARBA" id="ARBA00005037"/>
    </source>
</evidence>